<dbReference type="GO" id="GO:0005634">
    <property type="term" value="C:nucleus"/>
    <property type="evidence" value="ECO:0007669"/>
    <property type="project" value="TreeGrafter"/>
</dbReference>
<keyword evidence="2" id="KW-0804">Transcription</keyword>
<dbReference type="GO" id="GO:0008270">
    <property type="term" value="F:zinc ion binding"/>
    <property type="evidence" value="ECO:0007669"/>
    <property type="project" value="InterPro"/>
</dbReference>
<dbReference type="GO" id="GO:0000978">
    <property type="term" value="F:RNA polymerase II cis-regulatory region sequence-specific DNA binding"/>
    <property type="evidence" value="ECO:0007669"/>
    <property type="project" value="TreeGrafter"/>
</dbReference>
<name>A0A1R3RSU1_ASPC5</name>
<dbReference type="EMBL" id="KV907497">
    <property type="protein sequence ID" value="OOF97538.1"/>
    <property type="molecule type" value="Genomic_DNA"/>
</dbReference>
<dbReference type="PANTHER" id="PTHR47424">
    <property type="entry name" value="REGULATORY PROTEIN GAL4"/>
    <property type="match status" value="1"/>
</dbReference>
<dbReference type="GO" id="GO:0006351">
    <property type="term" value="P:DNA-templated transcription"/>
    <property type="evidence" value="ECO:0007669"/>
    <property type="project" value="InterPro"/>
</dbReference>
<dbReference type="GO" id="GO:0000435">
    <property type="term" value="P:positive regulation of transcription from RNA polymerase II promoter by galactose"/>
    <property type="evidence" value="ECO:0007669"/>
    <property type="project" value="TreeGrafter"/>
</dbReference>
<reference evidence="6" key="1">
    <citation type="journal article" date="2017" name="Genome Biol.">
        <title>Comparative genomics reveals high biological diversity and specific adaptations in the industrially and medically important fungal genus Aspergillus.</title>
        <authorList>
            <person name="de Vries R.P."/>
            <person name="Riley R."/>
            <person name="Wiebenga A."/>
            <person name="Aguilar-Osorio G."/>
            <person name="Amillis S."/>
            <person name="Uchima C.A."/>
            <person name="Anderluh G."/>
            <person name="Asadollahi M."/>
            <person name="Askin M."/>
            <person name="Barry K."/>
            <person name="Battaglia E."/>
            <person name="Bayram O."/>
            <person name="Benocci T."/>
            <person name="Braus-Stromeyer S.A."/>
            <person name="Caldana C."/>
            <person name="Canovas D."/>
            <person name="Cerqueira G.C."/>
            <person name="Chen F."/>
            <person name="Chen W."/>
            <person name="Choi C."/>
            <person name="Clum A."/>
            <person name="Dos Santos R.A."/>
            <person name="Damasio A.R."/>
            <person name="Diallinas G."/>
            <person name="Emri T."/>
            <person name="Fekete E."/>
            <person name="Flipphi M."/>
            <person name="Freyberg S."/>
            <person name="Gallo A."/>
            <person name="Gournas C."/>
            <person name="Habgood R."/>
            <person name="Hainaut M."/>
            <person name="Harispe M.L."/>
            <person name="Henrissat B."/>
            <person name="Hilden K.S."/>
            <person name="Hope R."/>
            <person name="Hossain A."/>
            <person name="Karabika E."/>
            <person name="Karaffa L."/>
            <person name="Karanyi Z."/>
            <person name="Krasevec N."/>
            <person name="Kuo A."/>
            <person name="Kusch H."/>
            <person name="LaButti K."/>
            <person name="Lagendijk E.L."/>
            <person name="Lapidus A."/>
            <person name="Levasseur A."/>
            <person name="Lindquist E."/>
            <person name="Lipzen A."/>
            <person name="Logrieco A.F."/>
            <person name="MacCabe A."/>
            <person name="Maekelae M.R."/>
            <person name="Malavazi I."/>
            <person name="Melin P."/>
            <person name="Meyer V."/>
            <person name="Mielnichuk N."/>
            <person name="Miskei M."/>
            <person name="Molnar A.P."/>
            <person name="Mule G."/>
            <person name="Ngan C.Y."/>
            <person name="Orejas M."/>
            <person name="Orosz E."/>
            <person name="Ouedraogo J.P."/>
            <person name="Overkamp K.M."/>
            <person name="Park H.-S."/>
            <person name="Perrone G."/>
            <person name="Piumi F."/>
            <person name="Punt P.J."/>
            <person name="Ram A.F."/>
            <person name="Ramon A."/>
            <person name="Rauscher S."/>
            <person name="Record E."/>
            <person name="Riano-Pachon D.M."/>
            <person name="Robert V."/>
            <person name="Roehrig J."/>
            <person name="Ruller R."/>
            <person name="Salamov A."/>
            <person name="Salih N.S."/>
            <person name="Samson R.A."/>
            <person name="Sandor E."/>
            <person name="Sanguinetti M."/>
            <person name="Schuetze T."/>
            <person name="Sepcic K."/>
            <person name="Shelest E."/>
            <person name="Sherlock G."/>
            <person name="Sophianopoulou V."/>
            <person name="Squina F.M."/>
            <person name="Sun H."/>
            <person name="Susca A."/>
            <person name="Todd R.B."/>
            <person name="Tsang A."/>
            <person name="Unkles S.E."/>
            <person name="van de Wiele N."/>
            <person name="van Rossen-Uffink D."/>
            <person name="Oliveira J.V."/>
            <person name="Vesth T.C."/>
            <person name="Visser J."/>
            <person name="Yu J.-H."/>
            <person name="Zhou M."/>
            <person name="Andersen M.R."/>
            <person name="Archer D.B."/>
            <person name="Baker S.E."/>
            <person name="Benoit I."/>
            <person name="Brakhage A.A."/>
            <person name="Braus G.H."/>
            <person name="Fischer R."/>
            <person name="Frisvad J.C."/>
            <person name="Goldman G.H."/>
            <person name="Houbraken J."/>
            <person name="Oakley B."/>
            <person name="Pocsi I."/>
            <person name="Scazzocchio C."/>
            <person name="Seiboth B."/>
            <person name="vanKuyk P.A."/>
            <person name="Wortman J."/>
            <person name="Dyer P.S."/>
            <person name="Grigoriev I.V."/>
        </authorList>
    </citation>
    <scope>NUCLEOTIDE SEQUENCE [LARGE SCALE GENOMIC DNA]</scope>
    <source>
        <strain evidence="6">ITEM 5010</strain>
    </source>
</reference>
<keyword evidence="1" id="KW-0805">Transcription regulation</keyword>
<organism evidence="5 6">
    <name type="scientific">Aspergillus carbonarius (strain ITEM 5010)</name>
    <dbReference type="NCBI Taxonomy" id="602072"/>
    <lineage>
        <taxon>Eukaryota</taxon>
        <taxon>Fungi</taxon>
        <taxon>Dikarya</taxon>
        <taxon>Ascomycota</taxon>
        <taxon>Pezizomycotina</taxon>
        <taxon>Eurotiomycetes</taxon>
        <taxon>Eurotiomycetidae</taxon>
        <taxon>Eurotiales</taxon>
        <taxon>Aspergillaceae</taxon>
        <taxon>Aspergillus</taxon>
        <taxon>Aspergillus subgen. Circumdati</taxon>
    </lineage>
</organism>
<dbReference type="Proteomes" id="UP000188318">
    <property type="component" value="Unassembled WGS sequence"/>
</dbReference>
<dbReference type="OMA" id="NSHIPAC"/>
<dbReference type="Pfam" id="PF04082">
    <property type="entry name" value="Fungal_trans"/>
    <property type="match status" value="1"/>
</dbReference>
<proteinExistence type="predicted"/>
<dbReference type="InterPro" id="IPR007219">
    <property type="entry name" value="XnlR_reg_dom"/>
</dbReference>
<accession>A0A1R3RSU1</accession>
<dbReference type="STRING" id="602072.A0A1R3RSU1"/>
<dbReference type="OrthoDB" id="3364175at2759"/>
<dbReference type="AlphaFoldDB" id="A0A1R3RSU1"/>
<sequence>MERLFPDGQMEVVIRSLLTASPDTEDFEANLAQGGVIASVPGHDAWMNSPPAVDYSGPDPTGSLGQLPAEVDLPIDLNYLTSDGADPLSWLSEPGSSVTDEVYIRAYFQNYHPMYPFIHEATFMSRYRVSYPPGENDAAWSILVNMVLAIGAWSNADSQSNVDRKYFERAKEDLKRISMFERGNTTLLQALLLLNVYNEKCGNPKESWHFLGLAVRMAIDLGLHNERTYTSSNQSLLDQEIQRRVWWTVYCLDSCASKIHGLPLLLPEDRLITVHPVSNFLDESLTMQTTAPPSEIDAPTIYTGLIQQSSYHRLANTIYRRLLSTETTTAQEITALDSMIDTWHTKSSRCPETFNTTPLPQWAVLARDRQTLCDQSLRLLIHRPALLRWLDRKRISPDPAAENEPLSERQCRANAVRMARDTIRMVTTMIDEGRYSKTTLSFTLYALFHAVLVPVIHLHADPASPDSITWQRDIKETGAVLSRLAFRNDVLSSQFLVILDRICSGSIRDGYSQQQPPSISTPAAVVKPADLQPPSNDIFGNQELGRLAVHSSTGPEAVTFSEWTNMNH</sequence>
<dbReference type="VEuPathDB" id="FungiDB:ASPCADRAFT_129219"/>
<gene>
    <name evidence="5" type="ORF">ASPCADRAFT_129219</name>
</gene>
<evidence type="ECO:0000256" key="1">
    <source>
        <dbReference type="ARBA" id="ARBA00023015"/>
    </source>
</evidence>
<evidence type="ECO:0000313" key="5">
    <source>
        <dbReference type="EMBL" id="OOF97538.1"/>
    </source>
</evidence>
<dbReference type="GO" id="GO:0000981">
    <property type="term" value="F:DNA-binding transcription factor activity, RNA polymerase II-specific"/>
    <property type="evidence" value="ECO:0007669"/>
    <property type="project" value="TreeGrafter"/>
</dbReference>
<dbReference type="SMART" id="SM00906">
    <property type="entry name" value="Fungal_trans"/>
    <property type="match status" value="1"/>
</dbReference>
<evidence type="ECO:0000259" key="4">
    <source>
        <dbReference type="SMART" id="SM00906"/>
    </source>
</evidence>
<dbReference type="CDD" id="cd12148">
    <property type="entry name" value="fungal_TF_MHR"/>
    <property type="match status" value="1"/>
</dbReference>
<protein>
    <recommendedName>
        <fullName evidence="4">Xylanolytic transcriptional activator regulatory domain-containing protein</fullName>
    </recommendedName>
</protein>
<feature type="domain" description="Xylanolytic transcriptional activator regulatory" evidence="4">
    <location>
        <begin position="207"/>
        <end position="283"/>
    </location>
</feature>
<evidence type="ECO:0000256" key="2">
    <source>
        <dbReference type="ARBA" id="ARBA00023163"/>
    </source>
</evidence>
<dbReference type="PANTHER" id="PTHR47424:SF2">
    <property type="entry name" value="TRANSCRIPTION FACTOR DOMAIN-CONTAINING PROTEIN-RELATED"/>
    <property type="match status" value="1"/>
</dbReference>
<keyword evidence="6" id="KW-1185">Reference proteome</keyword>
<dbReference type="InterPro" id="IPR051127">
    <property type="entry name" value="Fungal_SecMet_Regulators"/>
</dbReference>
<evidence type="ECO:0000313" key="6">
    <source>
        <dbReference type="Proteomes" id="UP000188318"/>
    </source>
</evidence>
<evidence type="ECO:0000256" key="3">
    <source>
        <dbReference type="ARBA" id="ARBA00023242"/>
    </source>
</evidence>
<keyword evidence="3" id="KW-0539">Nucleus</keyword>